<dbReference type="PANTHER" id="PTHR21248:SF22">
    <property type="entry name" value="PHOSPHOLIPASE D"/>
    <property type="match status" value="1"/>
</dbReference>
<dbReference type="InterPro" id="IPR027379">
    <property type="entry name" value="CLS_N"/>
</dbReference>
<dbReference type="Gene3D" id="3.30.870.10">
    <property type="entry name" value="Endonuclease Chain A"/>
    <property type="match status" value="2"/>
</dbReference>
<dbReference type="CDD" id="cd09162">
    <property type="entry name" value="PLDc_CLS_unchar1_2"/>
    <property type="match status" value="1"/>
</dbReference>
<dbReference type="Pfam" id="PF13396">
    <property type="entry name" value="PLDc_N"/>
    <property type="match status" value="1"/>
</dbReference>
<keyword evidence="6" id="KW-0677">Repeat</keyword>
<dbReference type="OrthoDB" id="9762009at2"/>
<keyword evidence="4" id="KW-0808">Transferase</keyword>
<evidence type="ECO:0000256" key="2">
    <source>
        <dbReference type="ARBA" id="ARBA00022475"/>
    </source>
</evidence>
<evidence type="ECO:0000256" key="9">
    <source>
        <dbReference type="ARBA" id="ARBA00023136"/>
    </source>
</evidence>
<keyword evidence="8" id="KW-0443">Lipid metabolism</keyword>
<dbReference type="InterPro" id="IPR025202">
    <property type="entry name" value="PLD-like_dom"/>
</dbReference>
<evidence type="ECO:0000256" key="6">
    <source>
        <dbReference type="ARBA" id="ARBA00022737"/>
    </source>
</evidence>
<protein>
    <recommendedName>
        <fullName evidence="12">Cardiolipin synthase</fullName>
        <ecNumber evidence="12">2.7.8.-</ecNumber>
    </recommendedName>
</protein>
<keyword evidence="16" id="KW-1185">Reference proteome</keyword>
<dbReference type="AlphaFoldDB" id="A0A4U2Z6Z3"/>
<name>A0A4U2Z6Z3_9BACT</name>
<feature type="transmembrane region" description="Helical" evidence="13">
    <location>
        <begin position="43"/>
        <end position="64"/>
    </location>
</feature>
<evidence type="ECO:0000256" key="1">
    <source>
        <dbReference type="ARBA" id="ARBA00004651"/>
    </source>
</evidence>
<keyword evidence="11" id="KW-1208">Phospholipid metabolism</keyword>
<evidence type="ECO:0000256" key="7">
    <source>
        <dbReference type="ARBA" id="ARBA00022989"/>
    </source>
</evidence>
<accession>A0A4U2Z6Z3</accession>
<dbReference type="Proteomes" id="UP000309561">
    <property type="component" value="Unassembled WGS sequence"/>
</dbReference>
<evidence type="ECO:0000256" key="5">
    <source>
        <dbReference type="ARBA" id="ARBA00022692"/>
    </source>
</evidence>
<dbReference type="SUPFAM" id="SSF56024">
    <property type="entry name" value="Phospholipase D/nuclease"/>
    <property type="match status" value="2"/>
</dbReference>
<dbReference type="EC" id="2.7.8.-" evidence="12"/>
<keyword evidence="7 13" id="KW-1133">Transmembrane helix</keyword>
<feature type="domain" description="PLD phosphodiesterase" evidence="14">
    <location>
        <begin position="383"/>
        <end position="410"/>
    </location>
</feature>
<evidence type="ECO:0000256" key="3">
    <source>
        <dbReference type="ARBA" id="ARBA00022516"/>
    </source>
</evidence>
<keyword evidence="5 13" id="KW-0812">Transmembrane</keyword>
<evidence type="ECO:0000259" key="14">
    <source>
        <dbReference type="PROSITE" id="PS50035"/>
    </source>
</evidence>
<evidence type="ECO:0000256" key="13">
    <source>
        <dbReference type="SAM" id="Phobius"/>
    </source>
</evidence>
<dbReference type="GO" id="GO:0008808">
    <property type="term" value="F:cardiolipin synthase activity"/>
    <property type="evidence" value="ECO:0007669"/>
    <property type="project" value="UniProtKB-UniRule"/>
</dbReference>
<dbReference type="InterPro" id="IPR022924">
    <property type="entry name" value="Cardiolipin_synthase"/>
</dbReference>
<evidence type="ECO:0000313" key="15">
    <source>
        <dbReference type="EMBL" id="TKI69979.1"/>
    </source>
</evidence>
<dbReference type="SMART" id="SM00155">
    <property type="entry name" value="PLDc"/>
    <property type="match status" value="2"/>
</dbReference>
<sequence length="466" mass="53613">MDEISNYISTDIFFYHSLIVSGALLIIMVLIHMLYNRRSANSITAWLLFIILLPYVAVALYFIIGSRKREKRYKKETLTLKNRTTDGNIQSSIDKMLREYGIADASKNSEFKLLLDPLETYNELLKSINGAKKSIFISAYIFKYDRVTKEILKALVEKAKDGVEIKILIDSLGSLPLYLFRHRLEKLKESGAKVEFFMPVFEMPFRNYINLRNHRKIYIFDNEKVLSGGANLSKEYLGPKDNKNRWQDIMFFIKGASVEHFFEIFASDWQYASGEQIEYIKSNTQEDGEIFLQVVPSGPDVDKDILYEVLLSAIYGAKENIYIITPYFIPNETLIQALIIAHHRGVDVKLITPKEANHTIVNLVRSSYMRELEEAGIKIYLHSGAMLHAKAIIFDSESLLLGSVNFDNRSLFLNYEVGTFIYSKKIINEVELWAQNLIESSSFGTKNVSAPKRIFENLLRILAPQL</sequence>
<reference evidence="15 16" key="1">
    <citation type="submission" date="2019-04" db="EMBL/GenBank/DDBJ databases">
        <title>Sulfurimonas crateris sp. nov. a facultative anaerobic sulfur-oxidizing chemolithautotrophic bacterium isolated from a terrestrial mud vulcano.</title>
        <authorList>
            <person name="Ratnikova N.M."/>
            <person name="Slobodkin A.I."/>
            <person name="Merkel A.Y."/>
            <person name="Novikov A."/>
            <person name="Bonch-Osmolovskaya E.A."/>
            <person name="Slobodkina G.B."/>
        </authorList>
    </citation>
    <scope>NUCLEOTIDE SEQUENCE [LARGE SCALE GENOMIC DNA]</scope>
    <source>
        <strain evidence="15 16">SN118</strain>
    </source>
</reference>
<comment type="caution">
    <text evidence="15">The sequence shown here is derived from an EMBL/GenBank/DDBJ whole genome shotgun (WGS) entry which is preliminary data.</text>
</comment>
<evidence type="ECO:0000256" key="10">
    <source>
        <dbReference type="ARBA" id="ARBA00023209"/>
    </source>
</evidence>
<dbReference type="Pfam" id="PF13091">
    <property type="entry name" value="PLDc_2"/>
    <property type="match status" value="2"/>
</dbReference>
<dbReference type="NCBIfam" id="TIGR04265">
    <property type="entry name" value="bac_cardiolipin"/>
    <property type="match status" value="1"/>
</dbReference>
<dbReference type="PROSITE" id="PS50035">
    <property type="entry name" value="PLD"/>
    <property type="match status" value="2"/>
</dbReference>
<evidence type="ECO:0000313" key="16">
    <source>
        <dbReference type="Proteomes" id="UP000309561"/>
    </source>
</evidence>
<keyword evidence="2" id="KW-1003">Cell membrane</keyword>
<organism evidence="15 16">
    <name type="scientific">Sulfurimonas crateris</name>
    <dbReference type="NCBI Taxonomy" id="2574727"/>
    <lineage>
        <taxon>Bacteria</taxon>
        <taxon>Pseudomonadati</taxon>
        <taxon>Campylobacterota</taxon>
        <taxon>Epsilonproteobacteria</taxon>
        <taxon>Campylobacterales</taxon>
        <taxon>Sulfurimonadaceae</taxon>
        <taxon>Sulfurimonas</taxon>
    </lineage>
</organism>
<dbReference type="GO" id="GO:0032049">
    <property type="term" value="P:cardiolipin biosynthetic process"/>
    <property type="evidence" value="ECO:0007669"/>
    <property type="project" value="UniProtKB-UniRule"/>
</dbReference>
<evidence type="ECO:0000256" key="12">
    <source>
        <dbReference type="NCBIfam" id="TIGR04265"/>
    </source>
</evidence>
<evidence type="ECO:0000256" key="8">
    <source>
        <dbReference type="ARBA" id="ARBA00023098"/>
    </source>
</evidence>
<evidence type="ECO:0000256" key="11">
    <source>
        <dbReference type="ARBA" id="ARBA00023264"/>
    </source>
</evidence>
<proteinExistence type="predicted"/>
<dbReference type="InterPro" id="IPR001736">
    <property type="entry name" value="PLipase_D/transphosphatidylase"/>
</dbReference>
<gene>
    <name evidence="15" type="primary">cls</name>
    <name evidence="15" type="ORF">FCU45_05030</name>
</gene>
<dbReference type="RefSeq" id="WP_137012924.1">
    <property type="nucleotide sequence ID" value="NZ_SZPX01000003.1"/>
</dbReference>
<dbReference type="EMBL" id="SZPX01000003">
    <property type="protein sequence ID" value="TKI69979.1"/>
    <property type="molecule type" value="Genomic_DNA"/>
</dbReference>
<keyword evidence="10" id="KW-0594">Phospholipid biosynthesis</keyword>
<evidence type="ECO:0000256" key="4">
    <source>
        <dbReference type="ARBA" id="ARBA00022679"/>
    </source>
</evidence>
<feature type="transmembrane region" description="Helical" evidence="13">
    <location>
        <begin position="12"/>
        <end position="31"/>
    </location>
</feature>
<dbReference type="GO" id="GO:0005886">
    <property type="term" value="C:plasma membrane"/>
    <property type="evidence" value="ECO:0007669"/>
    <property type="project" value="UniProtKB-SubCell"/>
</dbReference>
<feature type="domain" description="PLD phosphodiesterase" evidence="14">
    <location>
        <begin position="209"/>
        <end position="236"/>
    </location>
</feature>
<comment type="subcellular location">
    <subcellularLocation>
        <location evidence="1">Cell membrane</location>
        <topology evidence="1">Multi-pass membrane protein</topology>
    </subcellularLocation>
</comment>
<dbReference type="PANTHER" id="PTHR21248">
    <property type="entry name" value="CARDIOLIPIN SYNTHASE"/>
    <property type="match status" value="1"/>
</dbReference>
<keyword evidence="9 13" id="KW-0472">Membrane</keyword>
<keyword evidence="3" id="KW-0444">Lipid biosynthesis</keyword>